<dbReference type="EMBL" id="JABFAE010000005">
    <property type="protein sequence ID" value="MBA0827584.1"/>
    <property type="molecule type" value="Genomic_DNA"/>
</dbReference>
<sequence length="160" mass="18408">MEQLRVSNLLIDNADQWDAHLVEHIISPYDADSILKLPILSTKPNDPLIWHFSRTGISEPQEAALLILLVHAVAWFDSIKYVLLECAKVVDIWHCLGITIDFHIVTEFLQFYLAVANNTVKHRVMAVARSLWFPRNLFVWKNTDAPTSKKNMVADQFLKD</sequence>
<protein>
    <recommendedName>
        <fullName evidence="3">Reverse transcriptase zinc-binding domain-containing protein</fullName>
    </recommendedName>
</protein>
<evidence type="ECO:0000313" key="1">
    <source>
        <dbReference type="EMBL" id="MBA0827584.1"/>
    </source>
</evidence>
<organism evidence="1 2">
    <name type="scientific">Gossypium armourianum</name>
    <dbReference type="NCBI Taxonomy" id="34283"/>
    <lineage>
        <taxon>Eukaryota</taxon>
        <taxon>Viridiplantae</taxon>
        <taxon>Streptophyta</taxon>
        <taxon>Embryophyta</taxon>
        <taxon>Tracheophyta</taxon>
        <taxon>Spermatophyta</taxon>
        <taxon>Magnoliopsida</taxon>
        <taxon>eudicotyledons</taxon>
        <taxon>Gunneridae</taxon>
        <taxon>Pentapetalae</taxon>
        <taxon>rosids</taxon>
        <taxon>malvids</taxon>
        <taxon>Malvales</taxon>
        <taxon>Malvaceae</taxon>
        <taxon>Malvoideae</taxon>
        <taxon>Gossypium</taxon>
    </lineage>
</organism>
<comment type="caution">
    <text evidence="1">The sequence shown here is derived from an EMBL/GenBank/DDBJ whole genome shotgun (WGS) entry which is preliminary data.</text>
</comment>
<evidence type="ECO:0000313" key="2">
    <source>
        <dbReference type="Proteomes" id="UP000593575"/>
    </source>
</evidence>
<gene>
    <name evidence="1" type="ORF">Goarm_012356</name>
</gene>
<proteinExistence type="predicted"/>
<name>A0A7J9J166_9ROSI</name>
<dbReference type="AlphaFoldDB" id="A0A7J9J166"/>
<accession>A0A7J9J166</accession>
<keyword evidence="2" id="KW-1185">Reference proteome</keyword>
<evidence type="ECO:0008006" key="3">
    <source>
        <dbReference type="Google" id="ProtNLM"/>
    </source>
</evidence>
<dbReference type="Proteomes" id="UP000593575">
    <property type="component" value="Unassembled WGS sequence"/>
</dbReference>
<reference evidence="1 2" key="1">
    <citation type="journal article" date="2019" name="Genome Biol. Evol.">
        <title>Insights into the evolution of the New World diploid cottons (Gossypium, subgenus Houzingenia) based on genome sequencing.</title>
        <authorList>
            <person name="Grover C.E."/>
            <person name="Arick M.A. 2nd"/>
            <person name="Thrash A."/>
            <person name="Conover J.L."/>
            <person name="Sanders W.S."/>
            <person name="Peterson D.G."/>
            <person name="Frelichowski J.E."/>
            <person name="Scheffler J.A."/>
            <person name="Scheffler B.E."/>
            <person name="Wendel J.F."/>
        </authorList>
    </citation>
    <scope>NUCLEOTIDE SEQUENCE [LARGE SCALE GENOMIC DNA]</scope>
    <source>
        <strain evidence="1">6</strain>
        <tissue evidence="1">Leaf</tissue>
    </source>
</reference>